<feature type="transmembrane region" description="Helical" evidence="1">
    <location>
        <begin position="186"/>
        <end position="207"/>
    </location>
</feature>
<sequence>MSEPAPQPYAYGPPAALPRVPEGLAVAALVLASVYTVVEVLLFVTSFGAAEAYADAARKGADVTTVLTAYDVLGIGYAVLLPLWIVTSLFLQRARRLAEALAPGFPHQRGPAWTWLGWVVPVVGLWFPYQVVRDIVRNARRDPTGDQRRRLNLGLWWGLWVVALFAGQIASRLLPWSGTPDADLVALLPLFHGITAAVTVVGLVLWVRIVNSLMHALKEPVEVTNVTLPL</sequence>
<protein>
    <submittedName>
        <fullName evidence="3">Unannotated protein</fullName>
    </submittedName>
</protein>
<evidence type="ECO:0000259" key="2">
    <source>
        <dbReference type="Pfam" id="PF14219"/>
    </source>
</evidence>
<dbReference type="EMBL" id="CAFBMW010000040">
    <property type="protein sequence ID" value="CAB4962895.1"/>
    <property type="molecule type" value="Genomic_DNA"/>
</dbReference>
<dbReference type="Pfam" id="PF14219">
    <property type="entry name" value="DUF4328"/>
    <property type="match status" value="1"/>
</dbReference>
<keyword evidence="1" id="KW-0472">Membrane</keyword>
<feature type="transmembrane region" description="Helical" evidence="1">
    <location>
        <begin position="24"/>
        <end position="49"/>
    </location>
</feature>
<keyword evidence="1" id="KW-1133">Transmembrane helix</keyword>
<keyword evidence="1" id="KW-0812">Transmembrane</keyword>
<proteinExistence type="predicted"/>
<dbReference type="AlphaFoldDB" id="A0A6J7L4R9"/>
<evidence type="ECO:0000256" key="1">
    <source>
        <dbReference type="SAM" id="Phobius"/>
    </source>
</evidence>
<name>A0A6J7L4R9_9ZZZZ</name>
<evidence type="ECO:0000313" key="3">
    <source>
        <dbReference type="EMBL" id="CAB4962895.1"/>
    </source>
</evidence>
<reference evidence="3" key="1">
    <citation type="submission" date="2020-05" db="EMBL/GenBank/DDBJ databases">
        <authorList>
            <person name="Chiriac C."/>
            <person name="Salcher M."/>
            <person name="Ghai R."/>
            <person name="Kavagutti S V."/>
        </authorList>
    </citation>
    <scope>NUCLEOTIDE SEQUENCE</scope>
</reference>
<feature type="transmembrane region" description="Helical" evidence="1">
    <location>
        <begin position="70"/>
        <end position="92"/>
    </location>
</feature>
<feature type="transmembrane region" description="Helical" evidence="1">
    <location>
        <begin position="153"/>
        <end position="174"/>
    </location>
</feature>
<organism evidence="3">
    <name type="scientific">freshwater metagenome</name>
    <dbReference type="NCBI Taxonomy" id="449393"/>
    <lineage>
        <taxon>unclassified sequences</taxon>
        <taxon>metagenomes</taxon>
        <taxon>ecological metagenomes</taxon>
    </lineage>
</organism>
<accession>A0A6J7L4R9</accession>
<dbReference type="InterPro" id="IPR025565">
    <property type="entry name" value="DUF4328"/>
</dbReference>
<gene>
    <name evidence="3" type="ORF">UFOPK3662_03375</name>
</gene>
<feature type="transmembrane region" description="Helical" evidence="1">
    <location>
        <begin position="112"/>
        <end position="132"/>
    </location>
</feature>
<feature type="domain" description="DUF4328" evidence="2">
    <location>
        <begin position="84"/>
        <end position="213"/>
    </location>
</feature>